<dbReference type="GO" id="GO:0019843">
    <property type="term" value="F:rRNA binding"/>
    <property type="evidence" value="ECO:0007669"/>
    <property type="project" value="InterPro"/>
</dbReference>
<feature type="domain" description="Brix" evidence="2">
    <location>
        <begin position="24"/>
        <end position="59"/>
    </location>
</feature>
<dbReference type="EMBL" id="VWYN01033085">
    <property type="protein sequence ID" value="NXR57159.1"/>
    <property type="molecule type" value="Genomic_DNA"/>
</dbReference>
<comment type="subcellular location">
    <subcellularLocation>
        <location evidence="1">Nucleus</location>
        <location evidence="1">Nucleolus</location>
    </subcellularLocation>
</comment>
<dbReference type="GO" id="GO:0006364">
    <property type="term" value="P:rRNA processing"/>
    <property type="evidence" value="ECO:0007669"/>
    <property type="project" value="InterPro"/>
</dbReference>
<dbReference type="GO" id="GO:0005730">
    <property type="term" value="C:nucleolus"/>
    <property type="evidence" value="ECO:0007669"/>
    <property type="project" value="UniProtKB-SubCell"/>
</dbReference>
<protein>
    <submittedName>
        <fullName evidence="3">SSF1 protein</fullName>
    </submittedName>
</protein>
<reference evidence="3 4" key="1">
    <citation type="submission" date="2019-09" db="EMBL/GenBank/DDBJ databases">
        <title>Bird 10,000 Genomes (B10K) Project - Family phase.</title>
        <authorList>
            <person name="Zhang G."/>
        </authorList>
    </citation>
    <scope>NUCLEOTIDE SEQUENCE [LARGE SCALE GENOMIC DNA]</scope>
    <source>
        <strain evidence="3">B10K-DU-002-18</strain>
        <tissue evidence="3">Muscle</tissue>
    </source>
</reference>
<evidence type="ECO:0000259" key="2">
    <source>
        <dbReference type="PROSITE" id="PS50833"/>
    </source>
</evidence>
<dbReference type="Proteomes" id="UP000527178">
    <property type="component" value="Unassembled WGS sequence"/>
</dbReference>
<dbReference type="AlphaFoldDB" id="A0A7L2MBG8"/>
<gene>
    <name evidence="3" type="primary">Ppan</name>
    <name evidence="3" type="ORF">HIPICT_R15253</name>
</gene>
<comment type="caution">
    <text evidence="3">The sequence shown here is derived from an EMBL/GenBank/DDBJ whole genome shotgun (WGS) entry which is preliminary data.</text>
</comment>
<dbReference type="PROSITE" id="PS50833">
    <property type="entry name" value="BRIX"/>
    <property type="match status" value="1"/>
</dbReference>
<organism evidence="3 4">
    <name type="scientific">Hippolais icterina</name>
    <name type="common">icterine warbler</name>
    <dbReference type="NCBI Taxonomy" id="68497"/>
    <lineage>
        <taxon>Eukaryota</taxon>
        <taxon>Metazoa</taxon>
        <taxon>Chordata</taxon>
        <taxon>Craniata</taxon>
        <taxon>Vertebrata</taxon>
        <taxon>Euteleostomi</taxon>
        <taxon>Archelosauria</taxon>
        <taxon>Archosauria</taxon>
        <taxon>Dinosauria</taxon>
        <taxon>Saurischia</taxon>
        <taxon>Theropoda</taxon>
        <taxon>Coelurosauria</taxon>
        <taxon>Aves</taxon>
        <taxon>Neognathae</taxon>
        <taxon>Neoaves</taxon>
        <taxon>Telluraves</taxon>
        <taxon>Australaves</taxon>
        <taxon>Passeriformes</taxon>
        <taxon>Sylvioidea</taxon>
        <taxon>Sylviidae</taxon>
        <taxon>Acrocephalinae</taxon>
        <taxon>Hippolais</taxon>
    </lineage>
</organism>
<accession>A0A7L2MBG8</accession>
<feature type="non-terminal residue" evidence="3">
    <location>
        <position position="1"/>
    </location>
</feature>
<feature type="non-terminal residue" evidence="3">
    <location>
        <position position="59"/>
    </location>
</feature>
<proteinExistence type="predicted"/>
<name>A0A7L2MBG8_9SYLV</name>
<evidence type="ECO:0000256" key="1">
    <source>
        <dbReference type="ARBA" id="ARBA00004604"/>
    </source>
</evidence>
<evidence type="ECO:0000313" key="4">
    <source>
        <dbReference type="Proteomes" id="UP000527178"/>
    </source>
</evidence>
<keyword evidence="4" id="KW-1185">Reference proteome</keyword>
<evidence type="ECO:0000313" key="3">
    <source>
        <dbReference type="EMBL" id="NXR57159.1"/>
    </source>
</evidence>
<sequence length="59" mass="6831">QSRFQRAARARARLRSEQEFGSVPHSFVFARGRAGSSVRSLERDLRRVLEPYTARNLQV</sequence>
<dbReference type="InterPro" id="IPR007109">
    <property type="entry name" value="Brix"/>
</dbReference>